<dbReference type="NCBIfam" id="TIGR01007">
    <property type="entry name" value="eps_fam"/>
    <property type="match status" value="1"/>
</dbReference>
<keyword evidence="7" id="KW-0829">Tyrosine-protein kinase</keyword>
<name>A0A6L7IP79_9ACTN</name>
<evidence type="ECO:0000256" key="9">
    <source>
        <dbReference type="SAM" id="MobiDB-lite"/>
    </source>
</evidence>
<dbReference type="PANTHER" id="PTHR32309">
    <property type="entry name" value="TYROSINE-PROTEIN KINASE"/>
    <property type="match status" value="1"/>
</dbReference>
<feature type="domain" description="AAA" evidence="10">
    <location>
        <begin position="47"/>
        <end position="164"/>
    </location>
</feature>
<evidence type="ECO:0000256" key="3">
    <source>
        <dbReference type="ARBA" id="ARBA00022679"/>
    </source>
</evidence>
<sequence>MAKKKKQSSNQLEVQNAAKTLFANIRFMSPDNPIRSIVMTSSVPNEGKSTCSVELARAIATSGKTVLLVEADMRRRTLASLLSVRPAAGVYAVLTDAAPLKTAVTATQTPNLFFLDVEPNIPNPADIISSKRYQKLVATLEDSYDYVIFDMPPVGTFVDAAILSTLVDGTVLVVKPGSTKRAELVDACDQLKKADANILGICATFCEGTGSEYYYAYYTKDGGRVKDDGDVAALQTEGRVPAPAAGRRASRGAQGSAVPAGGRGGFAKIEPPAGRGRNAR</sequence>
<feature type="compositionally biased region" description="Low complexity" evidence="9">
    <location>
        <begin position="238"/>
        <end position="258"/>
    </location>
</feature>
<evidence type="ECO:0000313" key="12">
    <source>
        <dbReference type="Proteomes" id="UP000478463"/>
    </source>
</evidence>
<dbReference type="CDD" id="cd05387">
    <property type="entry name" value="BY-kinase"/>
    <property type="match status" value="1"/>
</dbReference>
<protein>
    <recommendedName>
        <fullName evidence="2">non-specific protein-tyrosine kinase</fullName>
        <ecNumber evidence="2">2.7.10.2</ecNumber>
    </recommendedName>
</protein>
<reference evidence="11 12" key="1">
    <citation type="submission" date="2020-10" db="EMBL/GenBank/DDBJ databases">
        <title>Eggerthella sp. nov., isolated from human feces.</title>
        <authorList>
            <person name="Yajun G."/>
        </authorList>
    </citation>
    <scope>NUCLEOTIDE SEQUENCE [LARGE SCALE GENOMIC DNA]</scope>
    <source>
        <strain evidence="11 12">HF-1101</strain>
    </source>
</reference>
<dbReference type="SUPFAM" id="SSF52540">
    <property type="entry name" value="P-loop containing nucleoside triphosphate hydrolases"/>
    <property type="match status" value="1"/>
</dbReference>
<dbReference type="InterPro" id="IPR050445">
    <property type="entry name" value="Bact_polysacc_biosynth/exp"/>
</dbReference>
<dbReference type="Gene3D" id="3.40.50.300">
    <property type="entry name" value="P-loop containing nucleotide triphosphate hydrolases"/>
    <property type="match status" value="1"/>
</dbReference>
<accession>A0A6L7IP79</accession>
<dbReference type="EMBL" id="CP063310">
    <property type="protein sequence ID" value="QOS67616.1"/>
    <property type="molecule type" value="Genomic_DNA"/>
</dbReference>
<evidence type="ECO:0000313" key="11">
    <source>
        <dbReference type="EMBL" id="QOS67616.1"/>
    </source>
</evidence>
<dbReference type="AlphaFoldDB" id="A0A6L7IP79"/>
<evidence type="ECO:0000256" key="5">
    <source>
        <dbReference type="ARBA" id="ARBA00022777"/>
    </source>
</evidence>
<comment type="similarity">
    <text evidence="1">Belongs to the CpsD/CapB family.</text>
</comment>
<dbReference type="InterPro" id="IPR005702">
    <property type="entry name" value="Wzc-like_C"/>
</dbReference>
<keyword evidence="6" id="KW-0067">ATP-binding</keyword>
<evidence type="ECO:0000256" key="7">
    <source>
        <dbReference type="ARBA" id="ARBA00023137"/>
    </source>
</evidence>
<dbReference type="GO" id="GO:0004715">
    <property type="term" value="F:non-membrane spanning protein tyrosine kinase activity"/>
    <property type="evidence" value="ECO:0007669"/>
    <property type="project" value="UniProtKB-EC"/>
</dbReference>
<evidence type="ECO:0000256" key="1">
    <source>
        <dbReference type="ARBA" id="ARBA00007316"/>
    </source>
</evidence>
<dbReference type="Pfam" id="PF13614">
    <property type="entry name" value="AAA_31"/>
    <property type="match status" value="1"/>
</dbReference>
<feature type="region of interest" description="Disordered" evidence="9">
    <location>
        <begin position="237"/>
        <end position="280"/>
    </location>
</feature>
<dbReference type="EC" id="2.7.10.2" evidence="2"/>
<evidence type="ECO:0000256" key="4">
    <source>
        <dbReference type="ARBA" id="ARBA00022741"/>
    </source>
</evidence>
<dbReference type="Proteomes" id="UP000478463">
    <property type="component" value="Chromosome"/>
</dbReference>
<keyword evidence="5 11" id="KW-0418">Kinase</keyword>
<dbReference type="RefSeq" id="WP_160941113.1">
    <property type="nucleotide sequence ID" value="NZ_CP063310.1"/>
</dbReference>
<organism evidence="11 12">
    <name type="scientific">Eggerthella guodeyinii</name>
    <dbReference type="NCBI Taxonomy" id="2690837"/>
    <lineage>
        <taxon>Bacteria</taxon>
        <taxon>Bacillati</taxon>
        <taxon>Actinomycetota</taxon>
        <taxon>Coriobacteriia</taxon>
        <taxon>Eggerthellales</taxon>
        <taxon>Eggerthellaceae</taxon>
        <taxon>Eggerthella</taxon>
    </lineage>
</organism>
<dbReference type="PANTHER" id="PTHR32309:SF13">
    <property type="entry name" value="FERRIC ENTEROBACTIN TRANSPORT PROTEIN FEPE"/>
    <property type="match status" value="1"/>
</dbReference>
<evidence type="ECO:0000259" key="10">
    <source>
        <dbReference type="Pfam" id="PF13614"/>
    </source>
</evidence>
<comment type="catalytic activity">
    <reaction evidence="8">
        <text>L-tyrosyl-[protein] + ATP = O-phospho-L-tyrosyl-[protein] + ADP + H(+)</text>
        <dbReference type="Rhea" id="RHEA:10596"/>
        <dbReference type="Rhea" id="RHEA-COMP:10136"/>
        <dbReference type="Rhea" id="RHEA-COMP:20101"/>
        <dbReference type="ChEBI" id="CHEBI:15378"/>
        <dbReference type="ChEBI" id="CHEBI:30616"/>
        <dbReference type="ChEBI" id="CHEBI:46858"/>
        <dbReference type="ChEBI" id="CHEBI:61978"/>
        <dbReference type="ChEBI" id="CHEBI:456216"/>
        <dbReference type="EC" id="2.7.10.2"/>
    </reaction>
</comment>
<evidence type="ECO:0000256" key="8">
    <source>
        <dbReference type="ARBA" id="ARBA00051245"/>
    </source>
</evidence>
<dbReference type="GO" id="GO:0005886">
    <property type="term" value="C:plasma membrane"/>
    <property type="evidence" value="ECO:0007669"/>
    <property type="project" value="TreeGrafter"/>
</dbReference>
<keyword evidence="4" id="KW-0547">Nucleotide-binding</keyword>
<gene>
    <name evidence="11" type="ORF">GS424_014035</name>
</gene>
<dbReference type="InterPro" id="IPR027417">
    <property type="entry name" value="P-loop_NTPase"/>
</dbReference>
<proteinExistence type="inferred from homology"/>
<keyword evidence="3" id="KW-0808">Transferase</keyword>
<dbReference type="KEGG" id="egd:GS424_014035"/>
<evidence type="ECO:0000256" key="6">
    <source>
        <dbReference type="ARBA" id="ARBA00022840"/>
    </source>
</evidence>
<dbReference type="GO" id="GO:0005524">
    <property type="term" value="F:ATP binding"/>
    <property type="evidence" value="ECO:0007669"/>
    <property type="project" value="UniProtKB-KW"/>
</dbReference>
<dbReference type="InterPro" id="IPR025669">
    <property type="entry name" value="AAA_dom"/>
</dbReference>
<evidence type="ECO:0000256" key="2">
    <source>
        <dbReference type="ARBA" id="ARBA00011903"/>
    </source>
</evidence>